<proteinExistence type="predicted"/>
<dbReference type="AlphaFoldDB" id="A0A4Y7U186"/>
<organism evidence="1 2">
    <name type="scientific">Coprinellus micaceus</name>
    <name type="common">Glistening ink-cap mushroom</name>
    <name type="synonym">Coprinus micaceus</name>
    <dbReference type="NCBI Taxonomy" id="71717"/>
    <lineage>
        <taxon>Eukaryota</taxon>
        <taxon>Fungi</taxon>
        <taxon>Dikarya</taxon>
        <taxon>Basidiomycota</taxon>
        <taxon>Agaricomycotina</taxon>
        <taxon>Agaricomycetes</taxon>
        <taxon>Agaricomycetidae</taxon>
        <taxon>Agaricales</taxon>
        <taxon>Agaricineae</taxon>
        <taxon>Psathyrellaceae</taxon>
        <taxon>Coprinellus</taxon>
    </lineage>
</organism>
<name>A0A4Y7U186_COPMI</name>
<sequence length="57" mass="6376">MQTVVTFPTAKDDADWRIPQLAKFVSLTPQYHTIGVAECLRQVVPQSPFACGIHSLY</sequence>
<keyword evidence="2" id="KW-1185">Reference proteome</keyword>
<accession>A0A4Y7U186</accession>
<protein>
    <submittedName>
        <fullName evidence="1">Uncharacterized protein</fullName>
    </submittedName>
</protein>
<evidence type="ECO:0000313" key="1">
    <source>
        <dbReference type="EMBL" id="TEB40034.1"/>
    </source>
</evidence>
<comment type="caution">
    <text evidence="1">The sequence shown here is derived from an EMBL/GenBank/DDBJ whole genome shotgun (WGS) entry which is preliminary data.</text>
</comment>
<dbReference type="EMBL" id="QPFP01000001">
    <property type="protein sequence ID" value="TEB40034.1"/>
    <property type="molecule type" value="Genomic_DNA"/>
</dbReference>
<evidence type="ECO:0000313" key="2">
    <source>
        <dbReference type="Proteomes" id="UP000298030"/>
    </source>
</evidence>
<gene>
    <name evidence="1" type="ORF">FA13DRAFT_1724256</name>
</gene>
<reference evidence="1 2" key="1">
    <citation type="journal article" date="2019" name="Nat. Ecol. Evol.">
        <title>Megaphylogeny resolves global patterns of mushroom evolution.</title>
        <authorList>
            <person name="Varga T."/>
            <person name="Krizsan K."/>
            <person name="Foldi C."/>
            <person name="Dima B."/>
            <person name="Sanchez-Garcia M."/>
            <person name="Sanchez-Ramirez S."/>
            <person name="Szollosi G.J."/>
            <person name="Szarkandi J.G."/>
            <person name="Papp V."/>
            <person name="Albert L."/>
            <person name="Andreopoulos W."/>
            <person name="Angelini C."/>
            <person name="Antonin V."/>
            <person name="Barry K.W."/>
            <person name="Bougher N.L."/>
            <person name="Buchanan P."/>
            <person name="Buyck B."/>
            <person name="Bense V."/>
            <person name="Catcheside P."/>
            <person name="Chovatia M."/>
            <person name="Cooper J."/>
            <person name="Damon W."/>
            <person name="Desjardin D."/>
            <person name="Finy P."/>
            <person name="Geml J."/>
            <person name="Haridas S."/>
            <person name="Hughes K."/>
            <person name="Justo A."/>
            <person name="Karasinski D."/>
            <person name="Kautmanova I."/>
            <person name="Kiss B."/>
            <person name="Kocsube S."/>
            <person name="Kotiranta H."/>
            <person name="LaButti K.M."/>
            <person name="Lechner B.E."/>
            <person name="Liimatainen K."/>
            <person name="Lipzen A."/>
            <person name="Lukacs Z."/>
            <person name="Mihaltcheva S."/>
            <person name="Morgado L.N."/>
            <person name="Niskanen T."/>
            <person name="Noordeloos M.E."/>
            <person name="Ohm R.A."/>
            <person name="Ortiz-Santana B."/>
            <person name="Ovrebo C."/>
            <person name="Racz N."/>
            <person name="Riley R."/>
            <person name="Savchenko A."/>
            <person name="Shiryaev A."/>
            <person name="Soop K."/>
            <person name="Spirin V."/>
            <person name="Szebenyi C."/>
            <person name="Tomsovsky M."/>
            <person name="Tulloss R.E."/>
            <person name="Uehling J."/>
            <person name="Grigoriev I.V."/>
            <person name="Vagvolgyi C."/>
            <person name="Papp T."/>
            <person name="Martin F.M."/>
            <person name="Miettinen O."/>
            <person name="Hibbett D.S."/>
            <person name="Nagy L.G."/>
        </authorList>
    </citation>
    <scope>NUCLEOTIDE SEQUENCE [LARGE SCALE GENOMIC DNA]</scope>
    <source>
        <strain evidence="1 2">FP101781</strain>
    </source>
</reference>
<dbReference type="Proteomes" id="UP000298030">
    <property type="component" value="Unassembled WGS sequence"/>
</dbReference>